<dbReference type="InterPro" id="IPR036291">
    <property type="entry name" value="NAD(P)-bd_dom_sf"/>
</dbReference>
<evidence type="ECO:0000256" key="5">
    <source>
        <dbReference type="ARBA" id="ARBA00048200"/>
    </source>
</evidence>
<gene>
    <name evidence="8" type="ORF">SAMN06269173_102493</name>
</gene>
<dbReference type="Gene3D" id="3.90.25.10">
    <property type="entry name" value="UDP-galactose 4-epimerase, domain 1"/>
    <property type="match status" value="1"/>
</dbReference>
<evidence type="ECO:0000256" key="2">
    <source>
        <dbReference type="ARBA" id="ARBA00010944"/>
    </source>
</evidence>
<evidence type="ECO:0000313" key="9">
    <source>
        <dbReference type="Proteomes" id="UP000198310"/>
    </source>
</evidence>
<dbReference type="CDD" id="cd05254">
    <property type="entry name" value="dTDP_HR_like_SDR_e"/>
    <property type="match status" value="1"/>
</dbReference>
<dbReference type="Proteomes" id="UP000198310">
    <property type="component" value="Unassembled WGS sequence"/>
</dbReference>
<comment type="catalytic activity">
    <reaction evidence="5">
        <text>dTDP-beta-L-rhamnose + NADP(+) = dTDP-4-dehydro-beta-L-rhamnose + NADPH + H(+)</text>
        <dbReference type="Rhea" id="RHEA:21796"/>
        <dbReference type="ChEBI" id="CHEBI:15378"/>
        <dbReference type="ChEBI" id="CHEBI:57510"/>
        <dbReference type="ChEBI" id="CHEBI:57783"/>
        <dbReference type="ChEBI" id="CHEBI:58349"/>
        <dbReference type="ChEBI" id="CHEBI:62830"/>
        <dbReference type="EC" id="1.1.1.133"/>
    </reaction>
</comment>
<evidence type="ECO:0000256" key="1">
    <source>
        <dbReference type="ARBA" id="ARBA00004781"/>
    </source>
</evidence>
<feature type="domain" description="RmlD-like substrate binding" evidence="7">
    <location>
        <begin position="26"/>
        <end position="278"/>
    </location>
</feature>
<dbReference type="PANTHER" id="PTHR10491:SF4">
    <property type="entry name" value="METHIONINE ADENOSYLTRANSFERASE 2 SUBUNIT BETA"/>
    <property type="match status" value="1"/>
</dbReference>
<dbReference type="Gene3D" id="3.40.50.720">
    <property type="entry name" value="NAD(P)-binding Rossmann-like Domain"/>
    <property type="match status" value="1"/>
</dbReference>
<dbReference type="GO" id="GO:0019305">
    <property type="term" value="P:dTDP-rhamnose biosynthetic process"/>
    <property type="evidence" value="ECO:0007669"/>
    <property type="project" value="UniProtKB-UniPathway"/>
</dbReference>
<protein>
    <recommendedName>
        <fullName evidence="4 6">dTDP-4-dehydrorhamnose reductase</fullName>
        <ecNumber evidence="3 6">1.1.1.133</ecNumber>
    </recommendedName>
</protein>
<evidence type="ECO:0000256" key="4">
    <source>
        <dbReference type="ARBA" id="ARBA00017099"/>
    </source>
</evidence>
<keyword evidence="6" id="KW-0560">Oxidoreductase</keyword>
<dbReference type="EC" id="1.1.1.133" evidence="3 6"/>
<dbReference type="RefSeq" id="WP_245855292.1">
    <property type="nucleotide sequence ID" value="NZ_FZNS01000002.1"/>
</dbReference>
<dbReference type="Pfam" id="PF04321">
    <property type="entry name" value="RmlD_sub_bind"/>
    <property type="match status" value="1"/>
</dbReference>
<evidence type="ECO:0000259" key="7">
    <source>
        <dbReference type="Pfam" id="PF04321"/>
    </source>
</evidence>
<dbReference type="SUPFAM" id="SSF51735">
    <property type="entry name" value="NAD(P)-binding Rossmann-fold domains"/>
    <property type="match status" value="1"/>
</dbReference>
<proteinExistence type="inferred from homology"/>
<keyword evidence="6" id="KW-0521">NADP</keyword>
<dbReference type="PANTHER" id="PTHR10491">
    <property type="entry name" value="DTDP-4-DEHYDRORHAMNOSE REDUCTASE"/>
    <property type="match status" value="1"/>
</dbReference>
<comment type="similarity">
    <text evidence="2 6">Belongs to the dTDP-4-dehydrorhamnose reductase family.</text>
</comment>
<comment type="function">
    <text evidence="6">Catalyzes the reduction of dTDP-6-deoxy-L-lyxo-4-hexulose to yield dTDP-L-rhamnose.</text>
</comment>
<evidence type="ECO:0000313" key="8">
    <source>
        <dbReference type="EMBL" id="SNR44515.1"/>
    </source>
</evidence>
<dbReference type="UniPathway" id="UPA00124"/>
<name>A0A238WD57_9BACT</name>
<evidence type="ECO:0000256" key="6">
    <source>
        <dbReference type="RuleBase" id="RU364082"/>
    </source>
</evidence>
<dbReference type="InterPro" id="IPR029903">
    <property type="entry name" value="RmlD-like-bd"/>
</dbReference>
<sequence length="315" mass="33995">MIQPTPAPFTVPNHSAELAGTRPRPLLIAGAHGTLGRAFQQIAAIRGLETVALSRAKLNIADPASVERALERYQPWAVVNAAGYVRVDDAETDYAHCYRENTTGPAILAAACARLQVPLLTFSSDLVFDGQQTTPYLETDAPRPLNVYGISKQLAEREVLTDYPHALIVRTSAFFGPWDEYNFVHQVLQAARAGQPFEAASDVVISPTYVPDLVNTALDLLLDEESGIWHLANSGSCTWAEFACQIARMAGFDPSFIVARPSVDFPWLATRPLYSALGSVHGSLLPSIESGLERYLAEVATSVTTGTNEIVAAAS</sequence>
<accession>A0A238WD57</accession>
<dbReference type="EMBL" id="FZNS01000002">
    <property type="protein sequence ID" value="SNR44515.1"/>
    <property type="molecule type" value="Genomic_DNA"/>
</dbReference>
<dbReference type="AlphaFoldDB" id="A0A238WD57"/>
<evidence type="ECO:0000256" key="3">
    <source>
        <dbReference type="ARBA" id="ARBA00012929"/>
    </source>
</evidence>
<keyword evidence="9" id="KW-1185">Reference proteome</keyword>
<dbReference type="GO" id="GO:0008831">
    <property type="term" value="F:dTDP-4-dehydrorhamnose reductase activity"/>
    <property type="evidence" value="ECO:0007669"/>
    <property type="project" value="UniProtKB-EC"/>
</dbReference>
<comment type="pathway">
    <text evidence="1 6">Carbohydrate biosynthesis; dTDP-L-rhamnose biosynthesis.</text>
</comment>
<dbReference type="InterPro" id="IPR005913">
    <property type="entry name" value="dTDP_dehydrorham_reduct"/>
</dbReference>
<reference evidence="9" key="1">
    <citation type="submission" date="2017-06" db="EMBL/GenBank/DDBJ databases">
        <authorList>
            <person name="Varghese N."/>
            <person name="Submissions S."/>
        </authorList>
    </citation>
    <scope>NUCLEOTIDE SEQUENCE [LARGE SCALE GENOMIC DNA]</scope>
    <source>
        <strain evidence="9">DSM 28041</strain>
    </source>
</reference>
<organism evidence="8 9">
    <name type="scientific">Hymenobacter mucosus</name>
    <dbReference type="NCBI Taxonomy" id="1411120"/>
    <lineage>
        <taxon>Bacteria</taxon>
        <taxon>Pseudomonadati</taxon>
        <taxon>Bacteroidota</taxon>
        <taxon>Cytophagia</taxon>
        <taxon>Cytophagales</taxon>
        <taxon>Hymenobacteraceae</taxon>
        <taxon>Hymenobacter</taxon>
    </lineage>
</organism>